<keyword evidence="3" id="KW-0012">Acyltransferase</keyword>
<reference evidence="3 4" key="1">
    <citation type="submission" date="2018-07" db="EMBL/GenBank/DDBJ databases">
        <title>Genome analysis of Larkinella rosea.</title>
        <authorList>
            <person name="Zhou Z."/>
            <person name="Wang G."/>
        </authorList>
    </citation>
    <scope>NUCLEOTIDE SEQUENCE [LARGE SCALE GENOMIC DNA]</scope>
    <source>
        <strain evidence="4">zzj9</strain>
    </source>
</reference>
<dbReference type="PANTHER" id="PTHR23028">
    <property type="entry name" value="ACETYLTRANSFERASE"/>
    <property type="match status" value="1"/>
</dbReference>
<dbReference type="RefSeq" id="WP_114405609.1">
    <property type="nucleotide sequence ID" value="NZ_QOWE01000006.1"/>
</dbReference>
<feature type="transmembrane region" description="Helical" evidence="1">
    <location>
        <begin position="201"/>
        <end position="220"/>
    </location>
</feature>
<dbReference type="EMBL" id="QOWE01000006">
    <property type="protein sequence ID" value="RCR69912.1"/>
    <property type="molecule type" value="Genomic_DNA"/>
</dbReference>
<evidence type="ECO:0000256" key="1">
    <source>
        <dbReference type="SAM" id="Phobius"/>
    </source>
</evidence>
<feature type="transmembrane region" description="Helical" evidence="1">
    <location>
        <begin position="292"/>
        <end position="311"/>
    </location>
</feature>
<organism evidence="3 4">
    <name type="scientific">Larkinella punicea</name>
    <dbReference type="NCBI Taxonomy" id="2315727"/>
    <lineage>
        <taxon>Bacteria</taxon>
        <taxon>Pseudomonadati</taxon>
        <taxon>Bacteroidota</taxon>
        <taxon>Cytophagia</taxon>
        <taxon>Cytophagales</taxon>
        <taxon>Spirosomataceae</taxon>
        <taxon>Larkinella</taxon>
    </lineage>
</organism>
<dbReference type="OrthoDB" id="290051at2"/>
<evidence type="ECO:0000313" key="3">
    <source>
        <dbReference type="EMBL" id="RCR69912.1"/>
    </source>
</evidence>
<feature type="transmembrane region" description="Helical" evidence="1">
    <location>
        <begin position="93"/>
        <end position="114"/>
    </location>
</feature>
<feature type="domain" description="Acyltransferase 3" evidence="2">
    <location>
        <begin position="14"/>
        <end position="331"/>
    </location>
</feature>
<keyword evidence="1" id="KW-0812">Transmembrane</keyword>
<dbReference type="Proteomes" id="UP000253383">
    <property type="component" value="Unassembled WGS sequence"/>
</dbReference>
<dbReference type="AlphaFoldDB" id="A0A368JR06"/>
<feature type="transmembrane region" description="Helical" evidence="1">
    <location>
        <begin position="317"/>
        <end position="336"/>
    </location>
</feature>
<dbReference type="GO" id="GO:0016747">
    <property type="term" value="F:acyltransferase activity, transferring groups other than amino-acyl groups"/>
    <property type="evidence" value="ECO:0007669"/>
    <property type="project" value="InterPro"/>
</dbReference>
<keyword evidence="3" id="KW-0808">Transferase</keyword>
<keyword evidence="4" id="KW-1185">Reference proteome</keyword>
<keyword evidence="1" id="KW-0472">Membrane</keyword>
<keyword evidence="1" id="KW-1133">Transmembrane helix</keyword>
<sequence>MQLCSTNTLPKSFASVQALRALAALLVTLFHVSMKMEDVAIYSPLLRCFKAGFGGVDLFFVISGFIITHTNGSKINRPDQLIPYLKKRFGRIYVIYWLVLVAASVLFLWLNAFAPSLKWLSYGFNPVEIAKALTLLPFHESLLPVTWTLSYELYFYVLFGLLIVSRYFLIIPVLLLGATLLNGLATGAGQPPLFAFSYHPFLLSPFTLEFCFGVVAYHLARRNAFDIHPLLMGLAAGLFFLTGEWATPADYWLRIGGFGLPAMVLLLGLIRWEASNRFSYPDWLTKLGDASYLLYLIHVPAIMMLTQALMILGLANYVVVANVLLVAFLAWFSWLAHRWVEKPLLHWIHTSRPKTVAPKKAHLETIRYESVAVSVLHTQNDQAAALS</sequence>
<feature type="transmembrane region" description="Helical" evidence="1">
    <location>
        <begin position="145"/>
        <end position="164"/>
    </location>
</feature>
<gene>
    <name evidence="3" type="ORF">DUE52_08715</name>
</gene>
<feature type="transmembrane region" description="Helical" evidence="1">
    <location>
        <begin position="251"/>
        <end position="272"/>
    </location>
</feature>
<dbReference type="InterPro" id="IPR002656">
    <property type="entry name" value="Acyl_transf_3_dom"/>
</dbReference>
<dbReference type="Pfam" id="PF01757">
    <property type="entry name" value="Acyl_transf_3"/>
    <property type="match status" value="1"/>
</dbReference>
<feature type="transmembrane region" description="Helical" evidence="1">
    <location>
        <begin position="12"/>
        <end position="32"/>
    </location>
</feature>
<feature type="transmembrane region" description="Helical" evidence="1">
    <location>
        <begin position="227"/>
        <end position="245"/>
    </location>
</feature>
<dbReference type="InterPro" id="IPR050879">
    <property type="entry name" value="Acyltransferase_3"/>
</dbReference>
<proteinExistence type="predicted"/>
<evidence type="ECO:0000259" key="2">
    <source>
        <dbReference type="Pfam" id="PF01757"/>
    </source>
</evidence>
<comment type="caution">
    <text evidence="3">The sequence shown here is derived from an EMBL/GenBank/DDBJ whole genome shotgun (WGS) entry which is preliminary data.</text>
</comment>
<dbReference type="GO" id="GO:0016020">
    <property type="term" value="C:membrane"/>
    <property type="evidence" value="ECO:0007669"/>
    <property type="project" value="TreeGrafter"/>
</dbReference>
<feature type="transmembrane region" description="Helical" evidence="1">
    <location>
        <begin position="52"/>
        <end position="72"/>
    </location>
</feature>
<name>A0A368JR06_9BACT</name>
<evidence type="ECO:0000313" key="4">
    <source>
        <dbReference type="Proteomes" id="UP000253383"/>
    </source>
</evidence>
<dbReference type="GO" id="GO:0000271">
    <property type="term" value="P:polysaccharide biosynthetic process"/>
    <property type="evidence" value="ECO:0007669"/>
    <property type="project" value="TreeGrafter"/>
</dbReference>
<feature type="transmembrane region" description="Helical" evidence="1">
    <location>
        <begin position="169"/>
        <end position="189"/>
    </location>
</feature>
<dbReference type="PANTHER" id="PTHR23028:SF131">
    <property type="entry name" value="BLR2367 PROTEIN"/>
    <property type="match status" value="1"/>
</dbReference>
<protein>
    <submittedName>
        <fullName evidence="3">Acyltransferase</fullName>
    </submittedName>
</protein>
<accession>A0A368JR06</accession>